<keyword evidence="3" id="KW-0255">Endonuclease</keyword>
<dbReference type="InterPro" id="IPR000305">
    <property type="entry name" value="GIY-YIG_endonuc"/>
</dbReference>
<sequence length="83" mass="10025">MYTVYIIYSRAFNKIYIGCTSNLEARFKSHNELGIKGWTIKFRPWIIVHTEEFESKREALDREKQLKGAKGREWIRKEIIPKY</sequence>
<evidence type="ECO:0000256" key="1">
    <source>
        <dbReference type="ARBA" id="ARBA00007435"/>
    </source>
</evidence>
<evidence type="ECO:0000259" key="2">
    <source>
        <dbReference type="PROSITE" id="PS50164"/>
    </source>
</evidence>
<evidence type="ECO:0000313" key="3">
    <source>
        <dbReference type="EMBL" id="RZT92367.1"/>
    </source>
</evidence>
<dbReference type="PROSITE" id="PS50164">
    <property type="entry name" value="GIY_YIG"/>
    <property type="match status" value="1"/>
</dbReference>
<dbReference type="InterPro" id="IPR050190">
    <property type="entry name" value="UPF0213_domain"/>
</dbReference>
<dbReference type="OrthoDB" id="677560at2"/>
<dbReference type="Proteomes" id="UP000293562">
    <property type="component" value="Unassembled WGS sequence"/>
</dbReference>
<dbReference type="GO" id="GO:0004519">
    <property type="term" value="F:endonuclease activity"/>
    <property type="evidence" value="ECO:0007669"/>
    <property type="project" value="UniProtKB-KW"/>
</dbReference>
<comment type="caution">
    <text evidence="3">The sequence shown here is derived from an EMBL/GenBank/DDBJ whole genome shotgun (WGS) entry which is preliminary data.</text>
</comment>
<dbReference type="Gene3D" id="3.40.1440.10">
    <property type="entry name" value="GIY-YIG endonuclease"/>
    <property type="match status" value="1"/>
</dbReference>
<keyword evidence="4" id="KW-1185">Reference proteome</keyword>
<dbReference type="InterPro" id="IPR035901">
    <property type="entry name" value="GIY-YIG_endonuc_sf"/>
</dbReference>
<name>A0A4Q7V9I4_9BACT</name>
<accession>A0A4Q7V9I4</accession>
<dbReference type="EMBL" id="SHKN01000003">
    <property type="protein sequence ID" value="RZT92367.1"/>
    <property type="molecule type" value="Genomic_DNA"/>
</dbReference>
<proteinExistence type="inferred from homology"/>
<dbReference type="AlphaFoldDB" id="A0A4Q7V9I4"/>
<keyword evidence="3" id="KW-0378">Hydrolase</keyword>
<dbReference type="CDD" id="cd10449">
    <property type="entry name" value="GIY-YIG_SLX1_like"/>
    <property type="match status" value="1"/>
</dbReference>
<gene>
    <name evidence="3" type="ORF">EV201_2839</name>
</gene>
<comment type="similarity">
    <text evidence="1">Belongs to the UPF0213 family.</text>
</comment>
<dbReference type="PANTHER" id="PTHR34477">
    <property type="entry name" value="UPF0213 PROTEIN YHBQ"/>
    <property type="match status" value="1"/>
</dbReference>
<feature type="domain" description="GIY-YIG" evidence="2">
    <location>
        <begin position="1"/>
        <end position="76"/>
    </location>
</feature>
<evidence type="ECO:0000313" key="4">
    <source>
        <dbReference type="Proteomes" id="UP000293562"/>
    </source>
</evidence>
<dbReference type="SUPFAM" id="SSF82771">
    <property type="entry name" value="GIY-YIG endonuclease"/>
    <property type="match status" value="1"/>
</dbReference>
<keyword evidence="3" id="KW-0540">Nuclease</keyword>
<protein>
    <submittedName>
        <fullName evidence="3">Putative endonuclease</fullName>
    </submittedName>
</protein>
<organism evidence="3 4">
    <name type="scientific">Ancylomarina subtilis</name>
    <dbReference type="NCBI Taxonomy" id="1639035"/>
    <lineage>
        <taxon>Bacteria</taxon>
        <taxon>Pseudomonadati</taxon>
        <taxon>Bacteroidota</taxon>
        <taxon>Bacteroidia</taxon>
        <taxon>Marinilabiliales</taxon>
        <taxon>Marinifilaceae</taxon>
        <taxon>Ancylomarina</taxon>
    </lineage>
</organism>
<reference evidence="3 4" key="1">
    <citation type="submission" date="2019-02" db="EMBL/GenBank/DDBJ databases">
        <title>Genomic Encyclopedia of Type Strains, Phase IV (KMG-IV): sequencing the most valuable type-strain genomes for metagenomic binning, comparative biology and taxonomic classification.</title>
        <authorList>
            <person name="Goeker M."/>
        </authorList>
    </citation>
    <scope>NUCLEOTIDE SEQUENCE [LARGE SCALE GENOMIC DNA]</scope>
    <source>
        <strain evidence="3 4">DSM 28825</strain>
    </source>
</reference>
<dbReference type="RefSeq" id="WP_130308218.1">
    <property type="nucleotide sequence ID" value="NZ_SHKN01000003.1"/>
</dbReference>
<dbReference type="PANTHER" id="PTHR34477:SF1">
    <property type="entry name" value="UPF0213 PROTEIN YHBQ"/>
    <property type="match status" value="1"/>
</dbReference>
<dbReference type="Pfam" id="PF01541">
    <property type="entry name" value="GIY-YIG"/>
    <property type="match status" value="1"/>
</dbReference>